<evidence type="ECO:0000313" key="9">
    <source>
        <dbReference type="Proteomes" id="UP001060104"/>
    </source>
</evidence>
<dbReference type="InterPro" id="IPR036291">
    <property type="entry name" value="NAD(P)-bd_dom_sf"/>
</dbReference>
<dbReference type="PROSITE" id="PS00213">
    <property type="entry name" value="LIPOCALIN"/>
    <property type="match status" value="1"/>
</dbReference>
<dbReference type="EMBL" id="CZAE01000028">
    <property type="protein sequence ID" value="CUQ16542.1"/>
    <property type="molecule type" value="Genomic_DNA"/>
</dbReference>
<accession>A0A6N2WAA8</accession>
<dbReference type="SUPFAM" id="SSF51735">
    <property type="entry name" value="NAD(P)-binding Rossmann-fold domains"/>
    <property type="match status" value="1"/>
</dbReference>
<dbReference type="Pfam" id="PF08212">
    <property type="entry name" value="Lipocalin_2"/>
    <property type="match status" value="1"/>
</dbReference>
<organism evidence="5 8">
    <name type="scientific">Bacteroides faecis</name>
    <dbReference type="NCBI Taxonomy" id="674529"/>
    <lineage>
        <taxon>Bacteria</taxon>
        <taxon>Pseudomonadati</taxon>
        <taxon>Bacteroidota</taxon>
        <taxon>Bacteroidia</taxon>
        <taxon>Bacteroidales</taxon>
        <taxon>Bacteroidaceae</taxon>
        <taxon>Bacteroides</taxon>
    </lineage>
</organism>
<dbReference type="SUPFAM" id="SSF50814">
    <property type="entry name" value="Lipocalins"/>
    <property type="match status" value="1"/>
</dbReference>
<gene>
    <name evidence="7" type="ORF">BFLFYP10_02913</name>
    <name evidence="5" type="ORF">ERS852461_04420</name>
    <name evidence="6" type="ORF">NXY30_12305</name>
</gene>
<dbReference type="InterPro" id="IPR012674">
    <property type="entry name" value="Calycin"/>
</dbReference>
<dbReference type="RefSeq" id="WP_055271237.1">
    <property type="nucleotide sequence ID" value="NZ_CACRSZ010000064.1"/>
</dbReference>
<dbReference type="InterPro" id="IPR000566">
    <property type="entry name" value="Lipocln_cytosolic_FA-bd_dom"/>
</dbReference>
<reference evidence="6" key="3">
    <citation type="submission" date="2022-08" db="EMBL/GenBank/DDBJ databases">
        <title>Genome Sequencing of Bacteroides fragilis Group Isolates with Nanopore Technology.</title>
        <authorList>
            <person name="Tisza M.J."/>
            <person name="Smith D."/>
            <person name="Dekker J.P."/>
        </authorList>
    </citation>
    <scope>NUCLEOTIDE SEQUENCE</scope>
    <source>
        <strain evidence="6">BFG-527</strain>
    </source>
</reference>
<feature type="domain" description="NAD-dependent epimerase/dehydratase" evidence="2">
    <location>
        <begin position="3"/>
        <end position="211"/>
    </location>
</feature>
<evidence type="ECO:0000259" key="4">
    <source>
        <dbReference type="Pfam" id="PF08338"/>
    </source>
</evidence>
<reference evidence="7" key="2">
    <citation type="submission" date="2019-11" db="EMBL/GenBank/DDBJ databases">
        <authorList>
            <person name="Feng L."/>
        </authorList>
    </citation>
    <scope>NUCLEOTIDE SEQUENCE</scope>
    <source>
        <strain evidence="7">BfaecisLFYP10</strain>
    </source>
</reference>
<dbReference type="Gene3D" id="3.40.50.720">
    <property type="entry name" value="NAD(P)-binding Rossmann-like Domain"/>
    <property type="match status" value="1"/>
</dbReference>
<evidence type="ECO:0000259" key="3">
    <source>
        <dbReference type="Pfam" id="PF08212"/>
    </source>
</evidence>
<sequence>MNIAMTGATGYIGKHLSSYLTEKGGHRIIPLGRAMFREGMSGLLVQTLTHCDVIINLAGAPINQRWTPEHKQELFNSRITVTHRIIRALNAVKTKPKLMISASAVGYYPSLVESDEYTQTRGDGFLSDLCYAWEKEAKRCPQPTRLVITRFGVVLSSDGGAMQQMLRPLRATKVAAAIGPGTQPFPWIDIHDLCRAMVFFIENEELRGVFNLVAPQSVSQLSFTRAMGKAYHAWTTFIVPQTVFRLLYGEAASFLTAGQNVRPTRLLEAGFHFSVPTIKKLFEETDRHTVEHLDLERYMGLWYEIARYDHRFERGLTEVTATYILRPDGTIRVENRGCKRNSPYDICRTATGHAKIPDPAQPGKLKVSFFLNFYSDYYVLELDQENYNYALIGSSTDKYLWILSRTPQLTEEIKKKLVTAAERRGYDTSRLQWIEQLKK</sequence>
<reference evidence="5 8" key="1">
    <citation type="submission" date="2015-09" db="EMBL/GenBank/DDBJ databases">
        <authorList>
            <consortium name="Pathogen Informatics"/>
        </authorList>
    </citation>
    <scope>NUCLEOTIDE SEQUENCE [LARGE SCALE GENOMIC DNA]</scope>
    <source>
        <strain evidence="5 8">2789STDY5834846</strain>
    </source>
</reference>
<feature type="domain" description="Lipocalin/cytosolic fatty-acid binding" evidence="3">
    <location>
        <begin position="293"/>
        <end position="436"/>
    </location>
</feature>
<name>A0A174U2W5_9BACE</name>
<dbReference type="AlphaFoldDB" id="A0A174U2W5"/>
<dbReference type="InterPro" id="IPR002446">
    <property type="entry name" value="Lipocalin_bac"/>
</dbReference>
<protein>
    <submittedName>
        <fullName evidence="7">Epimerase family protein</fullName>
    </submittedName>
    <submittedName>
        <fullName evidence="5">Sugar nucleotide epimerase</fullName>
    </submittedName>
    <submittedName>
        <fullName evidence="6">TIGR01777 family oxidoreductase</fullName>
    </submittedName>
</protein>
<accession>A0A174U2W5</accession>
<evidence type="ECO:0000313" key="7">
    <source>
        <dbReference type="EMBL" id="VYT39619.1"/>
    </source>
</evidence>
<proteinExistence type="inferred from homology"/>
<dbReference type="PANTHER" id="PTHR11092">
    <property type="entry name" value="SUGAR NUCLEOTIDE EPIMERASE RELATED"/>
    <property type="match status" value="1"/>
</dbReference>
<dbReference type="GeneID" id="69589270"/>
<evidence type="ECO:0000313" key="8">
    <source>
        <dbReference type="Proteomes" id="UP000095606"/>
    </source>
</evidence>
<evidence type="ECO:0000313" key="6">
    <source>
        <dbReference type="EMBL" id="UVQ77090.1"/>
    </source>
</evidence>
<dbReference type="PRINTS" id="PR01171">
    <property type="entry name" value="BCTLIPOCALIN"/>
</dbReference>
<dbReference type="EMBL" id="CACRSZ010000064">
    <property type="protein sequence ID" value="VYT39619.1"/>
    <property type="molecule type" value="Genomic_DNA"/>
</dbReference>
<dbReference type="CDD" id="cd19438">
    <property type="entry name" value="lipocalin_Blc-like"/>
    <property type="match status" value="1"/>
</dbReference>
<dbReference type="Proteomes" id="UP001060104">
    <property type="component" value="Chromosome"/>
</dbReference>
<keyword evidence="9" id="KW-1185">Reference proteome</keyword>
<dbReference type="InterPro" id="IPR047202">
    <property type="entry name" value="Lipocalin_Blc-like_dom"/>
</dbReference>
<dbReference type="InterPro" id="IPR001509">
    <property type="entry name" value="Epimerase_deHydtase"/>
</dbReference>
<dbReference type="Proteomes" id="UP000095606">
    <property type="component" value="Unassembled WGS sequence"/>
</dbReference>
<dbReference type="Pfam" id="PF08338">
    <property type="entry name" value="DUF1731"/>
    <property type="match status" value="1"/>
</dbReference>
<evidence type="ECO:0000259" key="2">
    <source>
        <dbReference type="Pfam" id="PF01370"/>
    </source>
</evidence>
<dbReference type="InterPro" id="IPR010099">
    <property type="entry name" value="SDR39U1"/>
</dbReference>
<dbReference type="NCBIfam" id="TIGR01777">
    <property type="entry name" value="yfcH"/>
    <property type="match status" value="1"/>
</dbReference>
<dbReference type="PANTHER" id="PTHR11092:SF0">
    <property type="entry name" value="EPIMERASE FAMILY PROTEIN SDR39U1"/>
    <property type="match status" value="1"/>
</dbReference>
<dbReference type="InterPro" id="IPR013549">
    <property type="entry name" value="DUF1731"/>
</dbReference>
<evidence type="ECO:0000313" key="5">
    <source>
        <dbReference type="EMBL" id="CUQ16542.1"/>
    </source>
</evidence>
<dbReference type="Gene3D" id="2.40.128.20">
    <property type="match status" value="1"/>
</dbReference>
<feature type="domain" description="DUF1731" evidence="4">
    <location>
        <begin position="239"/>
        <end position="282"/>
    </location>
</feature>
<comment type="similarity">
    <text evidence="1">Belongs to the NAD(P)-dependent epimerase/dehydratase family. SDR39U1 subfamily.</text>
</comment>
<evidence type="ECO:0000256" key="1">
    <source>
        <dbReference type="ARBA" id="ARBA00009353"/>
    </source>
</evidence>
<dbReference type="InterPro" id="IPR022272">
    <property type="entry name" value="Lipocalin_CS"/>
</dbReference>
<dbReference type="EMBL" id="CP103141">
    <property type="protein sequence ID" value="UVQ77090.1"/>
    <property type="molecule type" value="Genomic_DNA"/>
</dbReference>
<dbReference type="Pfam" id="PF01370">
    <property type="entry name" value="Epimerase"/>
    <property type="match status" value="1"/>
</dbReference>